<feature type="transmembrane region" description="Helical" evidence="5">
    <location>
        <begin position="30"/>
        <end position="50"/>
    </location>
</feature>
<comment type="caution">
    <text evidence="6">The sequence shown here is derived from an EMBL/GenBank/DDBJ whole genome shotgun (WGS) entry which is preliminary data.</text>
</comment>
<accession>A0ABS8KU45</accession>
<dbReference type="InterPro" id="IPR002781">
    <property type="entry name" value="TM_pro_TauE-like"/>
</dbReference>
<comment type="similarity">
    <text evidence="5">Belongs to the 4-toluene sulfonate uptake permease (TSUP) (TC 2.A.102) family.</text>
</comment>
<evidence type="ECO:0000313" key="6">
    <source>
        <dbReference type="EMBL" id="MCC8429602.1"/>
    </source>
</evidence>
<evidence type="ECO:0000256" key="1">
    <source>
        <dbReference type="ARBA" id="ARBA00004141"/>
    </source>
</evidence>
<proteinExistence type="inferred from homology"/>
<evidence type="ECO:0000313" key="7">
    <source>
        <dbReference type="Proteomes" id="UP001198862"/>
    </source>
</evidence>
<feature type="transmembrane region" description="Helical" evidence="5">
    <location>
        <begin position="71"/>
        <end position="90"/>
    </location>
</feature>
<evidence type="ECO:0000256" key="5">
    <source>
        <dbReference type="RuleBase" id="RU363041"/>
    </source>
</evidence>
<evidence type="ECO:0000256" key="4">
    <source>
        <dbReference type="ARBA" id="ARBA00023136"/>
    </source>
</evidence>
<protein>
    <recommendedName>
        <fullName evidence="5">Probable membrane transporter protein</fullName>
    </recommendedName>
</protein>
<keyword evidence="7" id="KW-1185">Reference proteome</keyword>
<dbReference type="Proteomes" id="UP001198862">
    <property type="component" value="Unassembled WGS sequence"/>
</dbReference>
<keyword evidence="3 5" id="KW-1133">Transmembrane helix</keyword>
<dbReference type="RefSeq" id="WP_230550798.1">
    <property type="nucleotide sequence ID" value="NZ_JAJISD010000004.1"/>
</dbReference>
<keyword evidence="5" id="KW-1003">Cell membrane</keyword>
<keyword evidence="2 5" id="KW-0812">Transmembrane</keyword>
<evidence type="ECO:0000256" key="2">
    <source>
        <dbReference type="ARBA" id="ARBA00022692"/>
    </source>
</evidence>
<sequence length="248" mass="26612">MTIATALGLGLLMVFTAFLSGIFGMAGGMVLIGVLLFVLPLPMAMVLHAVTQMASNGWRAFLWWRHIQWRITVYYVTGCFIAVGLWSLTLYVPEKAVALLMLGLSPFLLRIVPARLMPATLGPLQALGGGVACMALMLLTGVTGPLMDQLFLRSTMNRRQIVATKASCQVFGHGSKLLYFGALIEGAGSVEPWVLAMAVAASMLGTSLGKQILERLSDAQFRSWAGRLITVLGLYYVGYGLVLLAGIA</sequence>
<evidence type="ECO:0000256" key="3">
    <source>
        <dbReference type="ARBA" id="ARBA00022989"/>
    </source>
</evidence>
<feature type="transmembrane region" description="Helical" evidence="5">
    <location>
        <begin position="225"/>
        <end position="247"/>
    </location>
</feature>
<reference evidence="6 7" key="1">
    <citation type="submission" date="2021-11" db="EMBL/GenBank/DDBJ databases">
        <authorList>
            <person name="Lee D.-H."/>
            <person name="Kim S.-B."/>
        </authorList>
    </citation>
    <scope>NUCLEOTIDE SEQUENCE [LARGE SCALE GENOMIC DNA]</scope>
    <source>
        <strain evidence="6 7">KCTC 52223</strain>
    </source>
</reference>
<dbReference type="Pfam" id="PF01925">
    <property type="entry name" value="TauE"/>
    <property type="match status" value="1"/>
</dbReference>
<organism evidence="6 7">
    <name type="scientific">Reyranella aquatilis</name>
    <dbReference type="NCBI Taxonomy" id="2035356"/>
    <lineage>
        <taxon>Bacteria</taxon>
        <taxon>Pseudomonadati</taxon>
        <taxon>Pseudomonadota</taxon>
        <taxon>Alphaproteobacteria</taxon>
        <taxon>Hyphomicrobiales</taxon>
        <taxon>Reyranellaceae</taxon>
        <taxon>Reyranella</taxon>
    </lineage>
</organism>
<gene>
    <name evidence="6" type="ORF">LJ725_11540</name>
</gene>
<keyword evidence="4 5" id="KW-0472">Membrane</keyword>
<name>A0ABS8KU45_9HYPH</name>
<feature type="transmembrane region" description="Helical" evidence="5">
    <location>
        <begin position="124"/>
        <end position="147"/>
    </location>
</feature>
<dbReference type="EMBL" id="JAJISD010000004">
    <property type="protein sequence ID" value="MCC8429602.1"/>
    <property type="molecule type" value="Genomic_DNA"/>
</dbReference>
<comment type="subcellular location">
    <subcellularLocation>
        <location evidence="5">Cell membrane</location>
        <topology evidence="5">Multi-pass membrane protein</topology>
    </subcellularLocation>
    <subcellularLocation>
        <location evidence="1">Membrane</location>
        <topology evidence="1">Multi-pass membrane protein</topology>
    </subcellularLocation>
</comment>